<keyword evidence="4" id="KW-1133">Transmembrane helix</keyword>
<dbReference type="GeneID" id="108743371"/>
<dbReference type="SUPFAM" id="SSF55729">
    <property type="entry name" value="Acyl-CoA N-acyltransferases (Nat)"/>
    <property type="match status" value="1"/>
</dbReference>
<dbReference type="PANTHER" id="PTHR13256">
    <property type="entry name" value="N-ACETYLTRANSFERASE 9"/>
    <property type="match status" value="1"/>
</dbReference>
<evidence type="ECO:0000313" key="7">
    <source>
        <dbReference type="RefSeq" id="XP_018334424.2"/>
    </source>
</evidence>
<dbReference type="GO" id="GO:0008080">
    <property type="term" value="F:N-acetyltransferase activity"/>
    <property type="evidence" value="ECO:0007669"/>
    <property type="project" value="InterPro"/>
</dbReference>
<dbReference type="InterPro" id="IPR039135">
    <property type="entry name" value="NAT9-like"/>
</dbReference>
<dbReference type="Proteomes" id="UP000192223">
    <property type="component" value="Unplaced"/>
</dbReference>
<evidence type="ECO:0000256" key="4">
    <source>
        <dbReference type="SAM" id="Phobius"/>
    </source>
</evidence>
<dbReference type="InParanoid" id="A0A1W4XEI6"/>
<dbReference type="PANTHER" id="PTHR13256:SF16">
    <property type="entry name" value="ALPHA_BETA-TUBULIN-N-ACETYLTRANSFERASE 9"/>
    <property type="match status" value="1"/>
</dbReference>
<evidence type="ECO:0000256" key="1">
    <source>
        <dbReference type="ARBA" id="ARBA00009342"/>
    </source>
</evidence>
<name>A0A1W4XEI6_AGRPL</name>
<organism evidence="6 7">
    <name type="scientific">Agrilus planipennis</name>
    <name type="common">Emerald ash borer</name>
    <name type="synonym">Agrilus marcopoli</name>
    <dbReference type="NCBI Taxonomy" id="224129"/>
    <lineage>
        <taxon>Eukaryota</taxon>
        <taxon>Metazoa</taxon>
        <taxon>Ecdysozoa</taxon>
        <taxon>Arthropoda</taxon>
        <taxon>Hexapoda</taxon>
        <taxon>Insecta</taxon>
        <taxon>Pterygota</taxon>
        <taxon>Neoptera</taxon>
        <taxon>Endopterygota</taxon>
        <taxon>Coleoptera</taxon>
        <taxon>Polyphaga</taxon>
        <taxon>Elateriformia</taxon>
        <taxon>Buprestoidea</taxon>
        <taxon>Buprestidae</taxon>
        <taxon>Agrilinae</taxon>
        <taxon>Agrilus</taxon>
    </lineage>
</organism>
<keyword evidence="2" id="KW-0808">Transferase</keyword>
<evidence type="ECO:0000313" key="6">
    <source>
        <dbReference type="Proteomes" id="UP000192223"/>
    </source>
</evidence>
<comment type="similarity">
    <text evidence="1">Belongs to the acetyltransferase family. GNAT subfamily.</text>
</comment>
<dbReference type="STRING" id="224129.A0A1W4XEI6"/>
<dbReference type="FunCoup" id="A0A1W4XEI6">
    <property type="interactions" value="1076"/>
</dbReference>
<dbReference type="KEGG" id="apln:108743371"/>
<dbReference type="InterPro" id="IPR016181">
    <property type="entry name" value="Acyl_CoA_acyltransferase"/>
</dbReference>
<evidence type="ECO:0000259" key="5">
    <source>
        <dbReference type="Pfam" id="PF13302"/>
    </source>
</evidence>
<protein>
    <submittedName>
        <fullName evidence="7">N-acetyltransferase 9-like protein</fullName>
    </submittedName>
</protein>
<keyword evidence="4" id="KW-0472">Membrane</keyword>
<dbReference type="Gene3D" id="3.40.630.30">
    <property type="match status" value="1"/>
</dbReference>
<accession>A0A1W4XEI6</accession>
<evidence type="ECO:0000256" key="3">
    <source>
        <dbReference type="ARBA" id="ARBA00023315"/>
    </source>
</evidence>
<dbReference type="InterPro" id="IPR000182">
    <property type="entry name" value="GNAT_dom"/>
</dbReference>
<dbReference type="OrthoDB" id="5043642at2759"/>
<proteinExistence type="inferred from homology"/>
<feature type="transmembrane region" description="Helical" evidence="4">
    <location>
        <begin position="126"/>
        <end position="144"/>
    </location>
</feature>
<feature type="domain" description="N-acetyltransferase" evidence="5">
    <location>
        <begin position="24"/>
        <end position="144"/>
    </location>
</feature>
<dbReference type="RefSeq" id="XP_018334424.2">
    <property type="nucleotide sequence ID" value="XM_018478922.2"/>
</dbReference>
<keyword evidence="6" id="KW-1185">Reference proteome</keyword>
<keyword evidence="3" id="KW-0012">Acyltransferase</keyword>
<sequence length="145" mass="17162">MRHMSNKILNMHYNQHIRIIGEKVILVPYRRYHVAKYHKWMLSRELQNLTASEPLTLEEEYEMQKSWHEDNNKCTFIILDKKHFQNCDNEVESMVGDTNLFFLHEDSRITAEAEIMIAESKVRGSGFGWEAVVLMLLFGINYLGL</sequence>
<dbReference type="AlphaFoldDB" id="A0A1W4XEI6"/>
<gene>
    <name evidence="7" type="primary">LOC108743371</name>
</gene>
<evidence type="ECO:0000256" key="2">
    <source>
        <dbReference type="ARBA" id="ARBA00022679"/>
    </source>
</evidence>
<reference evidence="7" key="1">
    <citation type="submission" date="2025-08" db="UniProtKB">
        <authorList>
            <consortium name="RefSeq"/>
        </authorList>
    </citation>
    <scope>IDENTIFICATION</scope>
    <source>
        <tissue evidence="7">Entire body</tissue>
    </source>
</reference>
<dbReference type="Pfam" id="PF13302">
    <property type="entry name" value="Acetyltransf_3"/>
    <property type="match status" value="1"/>
</dbReference>
<keyword evidence="4" id="KW-0812">Transmembrane</keyword>